<reference evidence="3 4" key="1">
    <citation type="submission" date="2018-08" db="EMBL/GenBank/DDBJ databases">
        <title>Sequencing the genomes of 1000 actinobacteria strains.</title>
        <authorList>
            <person name="Klenk H.-P."/>
        </authorList>
    </citation>
    <scope>NUCLEOTIDE SEQUENCE [LARGE SCALE GENOMIC DNA]</scope>
    <source>
        <strain evidence="3 4">DSM 22967</strain>
    </source>
</reference>
<dbReference type="InterPro" id="IPR029479">
    <property type="entry name" value="Nitroreductase"/>
</dbReference>
<dbReference type="RefSeq" id="WP_115921595.1">
    <property type="nucleotide sequence ID" value="NZ_QTUA01000001.1"/>
</dbReference>
<dbReference type="InterPro" id="IPR012825">
    <property type="entry name" value="BluB"/>
</dbReference>
<dbReference type="AlphaFoldDB" id="A0A3D9UJ58"/>
<evidence type="ECO:0000256" key="1">
    <source>
        <dbReference type="SAM" id="MobiDB-lite"/>
    </source>
</evidence>
<dbReference type="PANTHER" id="PTHR43463:SF1">
    <property type="entry name" value="NICOTINATE-NUCLEOTIDE--DIMETHYLBENZIMIDAZOLE PHOSPHORIBOSYLTRANSFERASE"/>
    <property type="match status" value="1"/>
</dbReference>
<dbReference type="Pfam" id="PF00881">
    <property type="entry name" value="Nitroreductase"/>
    <property type="match status" value="1"/>
</dbReference>
<sequence>MSEQSAPQRPVPLVGDPTSAQQRRDDPAGWAMPPEVVDALAAVVGGRRDIRRFRPDPVPDELLRQVLEAAHSAPSVGHSQPWRFIVVRSQTTRDRAAHLADRARLEQASELTSERAARLLDLKLEGLREAPVGVVVTCDRRTPAAGVLGRATFPDADLWSCACAVQNLWLTARALGLGVGWVTLFDQAELADLLHLPDGVVTLGWLCVGWPDERPPAPGLERAAWSRKAPLDDVVLQERWPHDSAPPAPPTSHLRGPAPGRRVDGTDDTDRLLSPPEALGALDRALNLVRAAAGPDLDTGTLVLVGADHPVTAHAVSAYDRSVTRDVLTSAVGGGSLGAAHARAAGLDVVVVDAGVGEAHVEGAVDVRPHDPRGDLVTTDAMSAADVRRLMDAGRRLGAGLPGLVALGEVGVGNTTVAAALTCALTGAAAADVVGLGSGADADIVARKTEVVAAAIDRLGDTDDVHRMLAAVGGPEFAVLTGVVLGAAGAGRPVVLDGLATSVAALAAVGIEPSVQAYLIAGQRSREKAHGLVLRRLGLEPLLQLRLRAGEGVGACLAAGMVLQGMAARRTTVRTSARTAQRNA</sequence>
<keyword evidence="4" id="KW-1185">Reference proteome</keyword>
<proteinExistence type="predicted"/>
<evidence type="ECO:0000313" key="3">
    <source>
        <dbReference type="EMBL" id="REF29478.1"/>
    </source>
</evidence>
<protein>
    <submittedName>
        <fullName evidence="3">Cob(II)yrinic acid a,c-diamide reductase</fullName>
    </submittedName>
</protein>
<dbReference type="OrthoDB" id="9773807at2"/>
<dbReference type="GO" id="GO:0016491">
    <property type="term" value="F:oxidoreductase activity"/>
    <property type="evidence" value="ECO:0007669"/>
    <property type="project" value="InterPro"/>
</dbReference>
<dbReference type="CDD" id="cd02439">
    <property type="entry name" value="DMB-PRT_CobT"/>
    <property type="match status" value="1"/>
</dbReference>
<dbReference type="Proteomes" id="UP000256253">
    <property type="component" value="Unassembled WGS sequence"/>
</dbReference>
<dbReference type="GO" id="GO:0008939">
    <property type="term" value="F:nicotinate-nucleotide-dimethylbenzimidazole phosphoribosyltransferase activity"/>
    <property type="evidence" value="ECO:0007669"/>
    <property type="project" value="InterPro"/>
</dbReference>
<feature type="region of interest" description="Disordered" evidence="1">
    <location>
        <begin position="1"/>
        <end position="31"/>
    </location>
</feature>
<dbReference type="InterPro" id="IPR003200">
    <property type="entry name" value="Nict_dMeBzImd_PRibTrfase"/>
</dbReference>
<dbReference type="InterPro" id="IPR000415">
    <property type="entry name" value="Nitroreductase-like"/>
</dbReference>
<gene>
    <name evidence="3" type="ORF">DFJ65_0429</name>
</gene>
<dbReference type="Gene3D" id="3.40.50.10210">
    <property type="match status" value="1"/>
</dbReference>
<dbReference type="SUPFAM" id="SSF55469">
    <property type="entry name" value="FMN-dependent nitroreductase-like"/>
    <property type="match status" value="1"/>
</dbReference>
<evidence type="ECO:0000259" key="2">
    <source>
        <dbReference type="Pfam" id="PF00881"/>
    </source>
</evidence>
<dbReference type="InterPro" id="IPR036087">
    <property type="entry name" value="Nict_dMeBzImd_PRibTrfase_sf"/>
</dbReference>
<dbReference type="Gene3D" id="3.40.109.10">
    <property type="entry name" value="NADH Oxidase"/>
    <property type="match status" value="1"/>
</dbReference>
<dbReference type="EMBL" id="QTUA01000001">
    <property type="protein sequence ID" value="REF29478.1"/>
    <property type="molecule type" value="Genomic_DNA"/>
</dbReference>
<feature type="compositionally biased region" description="Basic and acidic residues" evidence="1">
    <location>
        <begin position="261"/>
        <end position="271"/>
    </location>
</feature>
<feature type="domain" description="Nitroreductase" evidence="2">
    <location>
        <begin position="46"/>
        <end position="210"/>
    </location>
</feature>
<dbReference type="PANTHER" id="PTHR43463">
    <property type="entry name" value="NICOTINATE-NUCLEOTIDE--DIMETHYLBENZIMIDAZOLE PHOSPHORIBOSYLTRANSFERASE"/>
    <property type="match status" value="1"/>
</dbReference>
<dbReference type="SUPFAM" id="SSF52733">
    <property type="entry name" value="Nicotinate mononucleotide:5,6-dimethylbenzimidazole phosphoribosyltransferase (CobT)"/>
    <property type="match status" value="1"/>
</dbReference>
<comment type="caution">
    <text evidence="3">The sequence shown here is derived from an EMBL/GenBank/DDBJ whole genome shotgun (WGS) entry which is preliminary data.</text>
</comment>
<feature type="region of interest" description="Disordered" evidence="1">
    <location>
        <begin position="240"/>
        <end position="275"/>
    </location>
</feature>
<evidence type="ECO:0000313" key="4">
    <source>
        <dbReference type="Proteomes" id="UP000256253"/>
    </source>
</evidence>
<name>A0A3D9UJ58_9MICO</name>
<organism evidence="3 4">
    <name type="scientific">Calidifontibacter indicus</name>
    <dbReference type="NCBI Taxonomy" id="419650"/>
    <lineage>
        <taxon>Bacteria</taxon>
        <taxon>Bacillati</taxon>
        <taxon>Actinomycetota</taxon>
        <taxon>Actinomycetes</taxon>
        <taxon>Micrococcales</taxon>
        <taxon>Dermacoccaceae</taxon>
        <taxon>Calidifontibacter</taxon>
    </lineage>
</organism>
<dbReference type="Pfam" id="PF02277">
    <property type="entry name" value="DBI_PRT"/>
    <property type="match status" value="1"/>
</dbReference>
<accession>A0A3D9UJ58</accession>
<dbReference type="NCBIfam" id="TIGR02476">
    <property type="entry name" value="BluB"/>
    <property type="match status" value="1"/>
</dbReference>